<name>A0A0G3BHK9_9BURK</name>
<proteinExistence type="predicted"/>
<evidence type="ECO:0000313" key="2">
    <source>
        <dbReference type="Proteomes" id="UP000035352"/>
    </source>
</evidence>
<reference evidence="1 2" key="1">
    <citation type="submission" date="2015-05" db="EMBL/GenBank/DDBJ databases">
        <authorList>
            <person name="Tang B."/>
            <person name="Yu Y."/>
        </authorList>
    </citation>
    <scope>NUCLEOTIDE SEQUENCE [LARGE SCALE GENOMIC DNA]</scope>
    <source>
        <strain evidence="1 2">DSM 7029</strain>
    </source>
</reference>
<sequence length="666" mass="71878">MFPSLRDHFRDAVEILLDMSNADTPEEQTQRVQAALNDVGANRKYRIKLCSVRHGVVFLSEPLRWRNDTLLEGDFGLGYGYIYFRPIGPFPAFTTYSSLGTYRHPTHPEVLAGTHPVGWSGAQRTNVTRIAMRNIGFNGAELSPGVSGTTLAERKTLLNDDWPYLLDMDGMSLVYLENISVVGDMANGSTKRVFNGIRTGLMDCFRARNLKMMEIAGKYFHLGCGNSGEILFDGCNFESVPNDEGALGGVIDGHTTGGLERSMQYAGGPSVSFVGTTQFERAGTIYINSGGVLMQGVAGAGTSLVLGPKSTNCHIDERCSFGTILNLGMGNKVGRFYDTDGSAALFPAPASDPVNSVSVPGQPGQEWLLRTQWCHNTTHNELTTDYKDSFISYWADNGGTPTRLHTSQTVDLKPNGDDTEAIKRDRSTHTQLVRVPTGSTRVMVRGGDPATLHGGLILNVAAWPSHLRNGQFSGLTGGQTYTGSHVSNWTLWSGTSAKYDTTDPECPVLLLNWASGPGEIGQPLRGQVGKTYKILALVKGDLKLAIGTIADGRVGFKLLMEQGNELACYKPGLKLIELEYRFRAGFQGARLSIGNVKAPAADSAGVAWVAMIDPEAPPTLYTRGAPTATNVVPGTIAKEIAPAAGQPTEWEFTVDNVWKARTTLAA</sequence>
<dbReference type="EMBL" id="CP011371">
    <property type="protein sequence ID" value="AKJ28822.1"/>
    <property type="molecule type" value="Genomic_DNA"/>
</dbReference>
<organism evidence="1 2">
    <name type="scientific">Caldimonas brevitalea</name>
    <dbReference type="NCBI Taxonomy" id="413882"/>
    <lineage>
        <taxon>Bacteria</taxon>
        <taxon>Pseudomonadati</taxon>
        <taxon>Pseudomonadota</taxon>
        <taxon>Betaproteobacteria</taxon>
        <taxon>Burkholderiales</taxon>
        <taxon>Sphaerotilaceae</taxon>
        <taxon>Caldimonas</taxon>
    </lineage>
</organism>
<dbReference type="KEGG" id="pbh:AAW51_2131"/>
<evidence type="ECO:0000313" key="1">
    <source>
        <dbReference type="EMBL" id="AKJ28822.1"/>
    </source>
</evidence>
<gene>
    <name evidence="1" type="ORF">AAW51_2131</name>
</gene>
<dbReference type="STRING" id="413882.AAW51_2131"/>
<accession>A0A0G3BHK9</accession>
<protein>
    <submittedName>
        <fullName evidence="1">Uncharacterized protein</fullName>
    </submittedName>
</protein>
<dbReference type="AlphaFoldDB" id="A0A0G3BHK9"/>
<keyword evidence="2" id="KW-1185">Reference proteome</keyword>
<dbReference type="Proteomes" id="UP000035352">
    <property type="component" value="Chromosome"/>
</dbReference>